<keyword evidence="1" id="KW-1133">Transmembrane helix</keyword>
<accession>A0A4P2VCA1</accession>
<name>A0A4P2VCA1_9ARCH</name>
<gene>
    <name evidence="2" type="ORF">NAS2_0725</name>
</gene>
<evidence type="ECO:0000256" key="1">
    <source>
        <dbReference type="SAM" id="Phobius"/>
    </source>
</evidence>
<evidence type="ECO:0000313" key="2">
    <source>
        <dbReference type="EMBL" id="BBE42114.1"/>
    </source>
</evidence>
<sequence>MIGLVILVVGAAMYFAGPYMARGNIVMDQLLPLRNYSELGPGASLQLGVAPPGMGFAVVYNSTPSLPLAVTVNGTGLGEENTSGTFLAVYYNSGPSGVPVALVDNYTSPVSVHYSAAALSVSGIIYSVIFVLLGGILIIVGGITALVGLVLRPRRTDAPAPS</sequence>
<dbReference type="Proteomes" id="UP000509448">
    <property type="component" value="Chromosome"/>
</dbReference>
<dbReference type="EMBL" id="AP018732">
    <property type="protein sequence ID" value="BBE42114.1"/>
    <property type="molecule type" value="Genomic_DNA"/>
</dbReference>
<keyword evidence="1" id="KW-0472">Membrane</keyword>
<dbReference type="KEGG" id="ccai:NAS2_0725"/>
<feature type="transmembrane region" description="Helical" evidence="1">
    <location>
        <begin position="124"/>
        <end position="151"/>
    </location>
</feature>
<reference evidence="2 3" key="1">
    <citation type="journal article" date="2019" name="ISME J.">
        <title>Isolation and characterization of a thermophilic sulfur- and iron-reducing thaumarchaeote from a terrestrial acidic hot spring.</title>
        <authorList>
            <person name="Kato S."/>
            <person name="Itoh T."/>
            <person name="Yuki M."/>
            <person name="Nagamori M."/>
            <person name="Ohnishi M."/>
            <person name="Uematsu K."/>
            <person name="Suzuki K."/>
            <person name="Takashina T."/>
            <person name="Ohkuma M."/>
        </authorList>
    </citation>
    <scope>NUCLEOTIDE SEQUENCE [LARGE SCALE GENOMIC DNA]</scope>
    <source>
        <strain evidence="2 3">NAS-02</strain>
    </source>
</reference>
<dbReference type="AlphaFoldDB" id="A0A4P2VCA1"/>
<evidence type="ECO:0000313" key="3">
    <source>
        <dbReference type="Proteomes" id="UP000509448"/>
    </source>
</evidence>
<organism evidence="2 3">
    <name type="scientific">Conexivisphaera calida</name>
    <dbReference type="NCBI Taxonomy" id="1874277"/>
    <lineage>
        <taxon>Archaea</taxon>
        <taxon>Nitrososphaerota</taxon>
        <taxon>Conexivisphaeria</taxon>
        <taxon>Conexivisphaerales</taxon>
        <taxon>Conexivisphaeraceae</taxon>
        <taxon>Conexivisphaera</taxon>
    </lineage>
</organism>
<protein>
    <submittedName>
        <fullName evidence="2">Uncharacterized protein</fullName>
    </submittedName>
</protein>
<keyword evidence="1" id="KW-0812">Transmembrane</keyword>
<proteinExistence type="predicted"/>
<keyword evidence="3" id="KW-1185">Reference proteome</keyword>